<evidence type="ECO:0000256" key="4">
    <source>
        <dbReference type="PROSITE-ProRule" id="PRU00723"/>
    </source>
</evidence>
<organism evidence="7 8">
    <name type="scientific">Mesorhabditis spiculigera</name>
    <dbReference type="NCBI Taxonomy" id="96644"/>
    <lineage>
        <taxon>Eukaryota</taxon>
        <taxon>Metazoa</taxon>
        <taxon>Ecdysozoa</taxon>
        <taxon>Nematoda</taxon>
        <taxon>Chromadorea</taxon>
        <taxon>Rhabditida</taxon>
        <taxon>Rhabditina</taxon>
        <taxon>Rhabditomorpha</taxon>
        <taxon>Rhabditoidea</taxon>
        <taxon>Rhabditidae</taxon>
        <taxon>Mesorhabditinae</taxon>
        <taxon>Mesorhabditis</taxon>
    </lineage>
</organism>
<feature type="zinc finger region" description="C3H1-type" evidence="4">
    <location>
        <begin position="47"/>
        <end position="75"/>
    </location>
</feature>
<dbReference type="Pfam" id="PF00642">
    <property type="entry name" value="zf-CCCH"/>
    <property type="match status" value="1"/>
</dbReference>
<evidence type="ECO:0000256" key="1">
    <source>
        <dbReference type="ARBA" id="ARBA00022723"/>
    </source>
</evidence>
<gene>
    <name evidence="7" type="ORF">MSPICULIGERA_LOCUS21881</name>
</gene>
<evidence type="ECO:0000256" key="5">
    <source>
        <dbReference type="SAM" id="MobiDB-lite"/>
    </source>
</evidence>
<keyword evidence="8" id="KW-1185">Reference proteome</keyword>
<evidence type="ECO:0000256" key="2">
    <source>
        <dbReference type="ARBA" id="ARBA00022771"/>
    </source>
</evidence>
<feature type="region of interest" description="Disordered" evidence="5">
    <location>
        <begin position="121"/>
        <end position="230"/>
    </location>
</feature>
<comment type="caution">
    <text evidence="7">The sequence shown here is derived from an EMBL/GenBank/DDBJ whole genome shotgun (WGS) entry which is preliminary data.</text>
</comment>
<feature type="non-terminal residue" evidence="7">
    <location>
        <position position="303"/>
    </location>
</feature>
<accession>A0AA36DAP8</accession>
<keyword evidence="3 4" id="KW-0862">Zinc</keyword>
<dbReference type="Proteomes" id="UP001177023">
    <property type="component" value="Unassembled WGS sequence"/>
</dbReference>
<reference evidence="7" key="1">
    <citation type="submission" date="2023-06" db="EMBL/GenBank/DDBJ databases">
        <authorList>
            <person name="Delattre M."/>
        </authorList>
    </citation>
    <scope>NUCLEOTIDE SEQUENCE</scope>
    <source>
        <strain evidence="7">AF72</strain>
    </source>
</reference>
<name>A0AA36DAP8_9BILA</name>
<evidence type="ECO:0000313" key="7">
    <source>
        <dbReference type="EMBL" id="CAJ0583812.1"/>
    </source>
</evidence>
<keyword evidence="1 4" id="KW-0479">Metal-binding</keyword>
<sequence length="303" mass="34577">MENQPFYNYLLRNIQQTANTQLGWNALNKFDDRDYWTLPSQNLQVKPFFKEICIEFQRFGKCTYGAYCQFTHENPRPAATRQQPTNERLQPSPETFYLNEQEKMEKSLTWSNAIWENAQKASVTKAERARQPEPRPTYTSPPGFRTKEIRKSNTPSPDTARADQEVETGMSRLPYSPLASPPGLTTKIPSFSPRAPARSNTNKMQATSSARKDSGIGSGLSDKLRKNVAEPVPNQYKTSYPGQWEQIILHAGVANAPFSDEPVSTEATVYTRRLRHDGDNGLYVEIEGKPYDPEIHSYDKWEC</sequence>
<dbReference type="PROSITE" id="PS50103">
    <property type="entry name" value="ZF_C3H1"/>
    <property type="match status" value="1"/>
</dbReference>
<keyword evidence="2 4" id="KW-0863">Zinc-finger</keyword>
<dbReference type="InterPro" id="IPR000571">
    <property type="entry name" value="Znf_CCCH"/>
</dbReference>
<dbReference type="Gene3D" id="4.10.1000.10">
    <property type="entry name" value="Zinc finger, CCCH-type"/>
    <property type="match status" value="1"/>
</dbReference>
<dbReference type="GO" id="GO:0008270">
    <property type="term" value="F:zinc ion binding"/>
    <property type="evidence" value="ECO:0007669"/>
    <property type="project" value="UniProtKB-KW"/>
</dbReference>
<protein>
    <recommendedName>
        <fullName evidence="6">C3H1-type domain-containing protein</fullName>
    </recommendedName>
</protein>
<dbReference type="SUPFAM" id="SSF90229">
    <property type="entry name" value="CCCH zinc finger"/>
    <property type="match status" value="1"/>
</dbReference>
<evidence type="ECO:0000256" key="3">
    <source>
        <dbReference type="ARBA" id="ARBA00022833"/>
    </source>
</evidence>
<dbReference type="EMBL" id="CATQJA010002665">
    <property type="protein sequence ID" value="CAJ0583812.1"/>
    <property type="molecule type" value="Genomic_DNA"/>
</dbReference>
<proteinExistence type="predicted"/>
<feature type="domain" description="C3H1-type" evidence="6">
    <location>
        <begin position="47"/>
        <end position="75"/>
    </location>
</feature>
<feature type="compositionally biased region" description="Polar residues" evidence="5">
    <location>
        <begin position="198"/>
        <end position="209"/>
    </location>
</feature>
<evidence type="ECO:0000313" key="8">
    <source>
        <dbReference type="Proteomes" id="UP001177023"/>
    </source>
</evidence>
<evidence type="ECO:0000259" key="6">
    <source>
        <dbReference type="PROSITE" id="PS50103"/>
    </source>
</evidence>
<dbReference type="AlphaFoldDB" id="A0AA36DAP8"/>
<dbReference type="InterPro" id="IPR036855">
    <property type="entry name" value="Znf_CCCH_sf"/>
</dbReference>